<accession>A0ABW4CZR3</accession>
<feature type="transmembrane region" description="Helical" evidence="1">
    <location>
        <begin position="7"/>
        <end position="28"/>
    </location>
</feature>
<evidence type="ECO:0000256" key="1">
    <source>
        <dbReference type="SAM" id="Phobius"/>
    </source>
</evidence>
<reference evidence="4" key="1">
    <citation type="journal article" date="2019" name="Int. J. Syst. Evol. Microbiol.">
        <title>The Global Catalogue of Microorganisms (GCM) 10K type strain sequencing project: providing services to taxonomists for standard genome sequencing and annotation.</title>
        <authorList>
            <consortium name="The Broad Institute Genomics Platform"/>
            <consortium name="The Broad Institute Genome Sequencing Center for Infectious Disease"/>
            <person name="Wu L."/>
            <person name="Ma J."/>
        </authorList>
    </citation>
    <scope>NUCLEOTIDE SEQUENCE [LARGE SCALE GENOMIC DNA]</scope>
    <source>
        <strain evidence="4">CCM 8912</strain>
    </source>
</reference>
<feature type="transmembrane region" description="Helical" evidence="1">
    <location>
        <begin position="102"/>
        <end position="119"/>
    </location>
</feature>
<keyword evidence="4" id="KW-1185">Reference proteome</keyword>
<dbReference type="PIRSF" id="PIRSF019083">
    <property type="entry name" value="UCP019083_VanZ"/>
    <property type="match status" value="1"/>
</dbReference>
<feature type="domain" description="VanZ-like" evidence="2">
    <location>
        <begin position="12"/>
        <end position="153"/>
    </location>
</feature>
<organism evidence="3 4">
    <name type="scientific">Lacticaseibacillus hegangensis</name>
    <dbReference type="NCBI Taxonomy" id="2486010"/>
    <lineage>
        <taxon>Bacteria</taxon>
        <taxon>Bacillati</taxon>
        <taxon>Bacillota</taxon>
        <taxon>Bacilli</taxon>
        <taxon>Lactobacillales</taxon>
        <taxon>Lactobacillaceae</taxon>
        <taxon>Lacticaseibacillus</taxon>
    </lineage>
</organism>
<feature type="transmembrane region" description="Helical" evidence="1">
    <location>
        <begin position="78"/>
        <end position="95"/>
    </location>
</feature>
<dbReference type="RefSeq" id="WP_225419377.1">
    <property type="nucleotide sequence ID" value="NZ_JBHTOK010000071.1"/>
</dbReference>
<evidence type="ECO:0000259" key="2">
    <source>
        <dbReference type="Pfam" id="PF04892"/>
    </source>
</evidence>
<keyword evidence="1" id="KW-0812">Transmembrane</keyword>
<sequence length="168" mass="18967">MFKKYNWLWLDLVVIIGLFISSSMPYHAQSLVPELNALLPARSGWAFVNQIDFFWAAQHVSIQAMGLSGLVEFFLRKLAHFGSFFLFGLAAFLGLRDWVKPRWLRLVLALLSSTGVAAFDEFHQMLTADRTPLFQDVMLDTAGAFLGILVALLVAGRRQKHKKAARAR</sequence>
<gene>
    <name evidence="3" type="ORF">ACFQ5K_09280</name>
</gene>
<comment type="caution">
    <text evidence="3">The sequence shown here is derived from an EMBL/GenBank/DDBJ whole genome shotgun (WGS) entry which is preliminary data.</text>
</comment>
<name>A0ABW4CZR3_9LACO</name>
<keyword evidence="1" id="KW-0472">Membrane</keyword>
<dbReference type="InterPro" id="IPR016747">
    <property type="entry name" value="Phosphotransbutyrylase"/>
</dbReference>
<evidence type="ECO:0000313" key="4">
    <source>
        <dbReference type="Proteomes" id="UP001597212"/>
    </source>
</evidence>
<dbReference type="Pfam" id="PF04892">
    <property type="entry name" value="VanZ"/>
    <property type="match status" value="1"/>
</dbReference>
<keyword evidence="1" id="KW-1133">Transmembrane helix</keyword>
<feature type="transmembrane region" description="Helical" evidence="1">
    <location>
        <begin position="139"/>
        <end position="156"/>
    </location>
</feature>
<dbReference type="EMBL" id="JBHTOK010000071">
    <property type="protein sequence ID" value="MFD1441563.1"/>
    <property type="molecule type" value="Genomic_DNA"/>
</dbReference>
<dbReference type="InterPro" id="IPR006976">
    <property type="entry name" value="VanZ-like"/>
</dbReference>
<evidence type="ECO:0000313" key="3">
    <source>
        <dbReference type="EMBL" id="MFD1441563.1"/>
    </source>
</evidence>
<proteinExistence type="predicted"/>
<protein>
    <submittedName>
        <fullName evidence="3">VanZ family protein</fullName>
    </submittedName>
</protein>
<dbReference type="Proteomes" id="UP001597212">
    <property type="component" value="Unassembled WGS sequence"/>
</dbReference>
<dbReference type="NCBIfam" id="NF037970">
    <property type="entry name" value="vanZ_1"/>
    <property type="match status" value="1"/>
</dbReference>